<dbReference type="PANTHER" id="PTHR48090:SF6">
    <property type="entry name" value="SLR5056 PROTEIN"/>
    <property type="match status" value="1"/>
</dbReference>
<dbReference type="Gene3D" id="3.90.550.10">
    <property type="entry name" value="Spore Coat Polysaccharide Biosynthesis Protein SpsA, Chain A"/>
    <property type="match status" value="1"/>
</dbReference>
<dbReference type="SUPFAM" id="SSF53448">
    <property type="entry name" value="Nucleotide-diphospho-sugar transferases"/>
    <property type="match status" value="1"/>
</dbReference>
<gene>
    <name evidence="2" type="primary">epsO</name>
</gene>
<dbReference type="PANTHER" id="PTHR48090">
    <property type="entry name" value="UNDECAPRENYL-PHOSPHATE 4-DEOXY-4-FORMAMIDO-L-ARABINOSE TRANSFERASE-RELATED"/>
    <property type="match status" value="1"/>
</dbReference>
<sequence>MQYIDLLWFVVGLVLFVPTSYFCLQIVMAFFHAPVTAASTTATPSLAILVPAHNESNGIGVTLKSLLAQVDLPASIIVIADNCTDDTADVARQYGVTVIERQDDLKRGKGFALDFGMQYLKSTLQSPEIVMIVDADCWVGPHAIPTLAQTAREHQRPVQALYLMVSPDASALKTRLAEFAWVIKNQVRPLGLRVMQGPCQLMGTGMAFPWAFISNADLANGHLVEDMKLGLDAANDGHAPVFCHEALVKSAFAANEAGADSQRTRWEHGHISMIFNTGLPLVLKGLRTRNAELVAMALDICIPPLALLVMCLSAYILISALLAVFGYAGSLVLGGTMFVFLFLAVMAAWAKFGRHAIPLWMLAYAPLYALRKIPLYLKYLVKRQVEWVRSQRD</sequence>
<feature type="transmembrane region" description="Helical" evidence="1">
    <location>
        <begin position="293"/>
        <end position="318"/>
    </location>
</feature>
<dbReference type="InterPro" id="IPR050256">
    <property type="entry name" value="Glycosyltransferase_2"/>
</dbReference>
<dbReference type="CAZy" id="GT2">
    <property type="family name" value="Glycosyltransferase Family 2"/>
</dbReference>
<dbReference type="EMBL" id="AB062506">
    <property type="protein sequence ID" value="BAC55143.1"/>
    <property type="molecule type" value="Genomic_DNA"/>
</dbReference>
<evidence type="ECO:0000313" key="2">
    <source>
        <dbReference type="EMBL" id="BAC55143.1"/>
    </source>
</evidence>
<feature type="transmembrane region" description="Helical" evidence="1">
    <location>
        <begin position="324"/>
        <end position="350"/>
    </location>
</feature>
<protein>
    <submittedName>
        <fullName evidence="2">EpsO</fullName>
    </submittedName>
</protein>
<dbReference type="CDD" id="cd06438">
    <property type="entry name" value="EpsO_like"/>
    <property type="match status" value="1"/>
</dbReference>
<keyword evidence="1" id="KW-0472">Membrane</keyword>
<keyword evidence="1" id="KW-0812">Transmembrane</keyword>
<proteinExistence type="predicted"/>
<evidence type="ECO:0000256" key="1">
    <source>
        <dbReference type="SAM" id="Phobius"/>
    </source>
</evidence>
<feature type="transmembrane region" description="Helical" evidence="1">
    <location>
        <begin position="6"/>
        <end position="31"/>
    </location>
</feature>
<organism evidence="2">
    <name type="scientific">Methylobacillus sp. (strain 12S)</name>
    <dbReference type="NCBI Taxonomy" id="94001"/>
    <lineage>
        <taxon>Bacteria</taxon>
        <taxon>Pseudomonadati</taxon>
        <taxon>Pseudomonadota</taxon>
        <taxon>Betaproteobacteria</taxon>
        <taxon>Nitrosomonadales</taxon>
        <taxon>Methylophilaceae</taxon>
        <taxon>Methylobacillus</taxon>
    </lineage>
</organism>
<accession>Q83VQ6</accession>
<name>Q83VQ6_METS1</name>
<reference evidence="2" key="1">
    <citation type="journal article" date="2003" name="Microbiology">
        <title>Genes involved in the synthesis of the exopolysaccharide methanolan by the obligate methylotroph Methylobacillus sp strain 12S.</title>
        <authorList>
            <person name="Yoshida T."/>
            <person name="Ayabe Y."/>
            <person name="Yasunaga M."/>
            <person name="Usami Y."/>
            <person name="Habe H."/>
            <person name="Nojiri H."/>
            <person name="Omori T."/>
        </authorList>
    </citation>
    <scope>NUCLEOTIDE SEQUENCE</scope>
    <source>
        <strain evidence="2">12S</strain>
    </source>
</reference>
<dbReference type="InterPro" id="IPR029044">
    <property type="entry name" value="Nucleotide-diphossugar_trans"/>
</dbReference>
<keyword evidence="1" id="KW-1133">Transmembrane helix</keyword>
<dbReference type="Pfam" id="PF13641">
    <property type="entry name" value="Glyco_tranf_2_3"/>
    <property type="match status" value="1"/>
</dbReference>
<dbReference type="AlphaFoldDB" id="Q83VQ6"/>